<feature type="compositionally biased region" description="Acidic residues" evidence="1">
    <location>
        <begin position="433"/>
        <end position="443"/>
    </location>
</feature>
<feature type="region of interest" description="Disordered" evidence="1">
    <location>
        <begin position="1"/>
        <end position="20"/>
    </location>
</feature>
<feature type="compositionally biased region" description="Polar residues" evidence="1">
    <location>
        <begin position="110"/>
        <end position="126"/>
    </location>
</feature>
<sequence>MTTHHSSTHSRWTQLKQKQERERLDLQHKHEMETEMEIEKNNNETNTAPATKIASIPLYSSPTNTAPATKVAAIPLCSSSARLATKPAIAKKRTAKKVIKSRASYRKNVTGGSSRLSTPSPSTQGNLKLRGIRGSLERALVNTKDRLKYATCPAKISKEKIILADQTMKLRQQEAEDFLNQHEKSLLADQAARLRHEKNLMLQERLNFAEQAVKLGQEAAKESLMQNEYSINALSVLSEEQKRCHSTASTAIQSFRTAIQSAHSTASMAIQSSRMLHISVDKLSDNLMAQSQDRMNMIRLHVKRFSESGRKKNKKNSPFELFLTGPSNVQVQSTARLSETFDFHSESSDQSSDNGEEEENNENIERNWNIEQLSKLSEPSDMGPTLGECIARSKSTSLGFDPNSTSSSSSHSAAFSDDASLNPRRLRYKNDSSDNEEEEENDPNEFQNSTGGSR</sequence>
<feature type="region of interest" description="Disordered" evidence="1">
    <location>
        <begin position="395"/>
        <end position="454"/>
    </location>
</feature>
<evidence type="ECO:0000313" key="2">
    <source>
        <dbReference type="EMBL" id="OEU22847.1"/>
    </source>
</evidence>
<feature type="compositionally biased region" description="Low complexity" evidence="1">
    <location>
        <begin position="404"/>
        <end position="420"/>
    </location>
</feature>
<dbReference type="AlphaFoldDB" id="A0A1E7FXH9"/>
<dbReference type="EMBL" id="KV784353">
    <property type="protein sequence ID" value="OEU22847.1"/>
    <property type="molecule type" value="Genomic_DNA"/>
</dbReference>
<accession>A0A1E7FXH9</accession>
<organism evidence="2 3">
    <name type="scientific">Fragilariopsis cylindrus CCMP1102</name>
    <dbReference type="NCBI Taxonomy" id="635003"/>
    <lineage>
        <taxon>Eukaryota</taxon>
        <taxon>Sar</taxon>
        <taxon>Stramenopiles</taxon>
        <taxon>Ochrophyta</taxon>
        <taxon>Bacillariophyta</taxon>
        <taxon>Bacillariophyceae</taxon>
        <taxon>Bacillariophycidae</taxon>
        <taxon>Bacillariales</taxon>
        <taxon>Bacillariaceae</taxon>
        <taxon>Fragilariopsis</taxon>
    </lineage>
</organism>
<feature type="region of interest" description="Disordered" evidence="1">
    <location>
        <begin position="105"/>
        <end position="126"/>
    </location>
</feature>
<protein>
    <submittedName>
        <fullName evidence="2">Uncharacterized protein</fullName>
    </submittedName>
</protein>
<feature type="region of interest" description="Disordered" evidence="1">
    <location>
        <begin position="342"/>
        <end position="368"/>
    </location>
</feature>
<evidence type="ECO:0000256" key="1">
    <source>
        <dbReference type="SAM" id="MobiDB-lite"/>
    </source>
</evidence>
<dbReference type="Proteomes" id="UP000095751">
    <property type="component" value="Unassembled WGS sequence"/>
</dbReference>
<gene>
    <name evidence="2" type="ORF">FRACYDRAFT_233011</name>
</gene>
<dbReference type="InParanoid" id="A0A1E7FXH9"/>
<name>A0A1E7FXH9_9STRA</name>
<evidence type="ECO:0000313" key="3">
    <source>
        <dbReference type="Proteomes" id="UP000095751"/>
    </source>
</evidence>
<keyword evidence="3" id="KW-1185">Reference proteome</keyword>
<dbReference type="KEGG" id="fcy:FRACYDRAFT_233011"/>
<proteinExistence type="predicted"/>
<reference evidence="2 3" key="1">
    <citation type="submission" date="2016-09" db="EMBL/GenBank/DDBJ databases">
        <title>Extensive genetic diversity and differential bi-allelic expression allows diatom success in the polar Southern Ocean.</title>
        <authorList>
            <consortium name="DOE Joint Genome Institute"/>
            <person name="Mock T."/>
            <person name="Otillar R.P."/>
            <person name="Strauss J."/>
            <person name="Dupont C."/>
            <person name="Frickenhaus S."/>
            <person name="Maumus F."/>
            <person name="Mcmullan M."/>
            <person name="Sanges R."/>
            <person name="Schmutz J."/>
            <person name="Toseland A."/>
            <person name="Valas R."/>
            <person name="Veluchamy A."/>
            <person name="Ward B.J."/>
            <person name="Allen A."/>
            <person name="Barry K."/>
            <person name="Falciatore A."/>
            <person name="Ferrante M."/>
            <person name="Fortunato A.E."/>
            <person name="Gloeckner G."/>
            <person name="Gruber A."/>
            <person name="Hipkin R."/>
            <person name="Janech M."/>
            <person name="Kroth P."/>
            <person name="Leese F."/>
            <person name="Lindquist E."/>
            <person name="Lyon B.R."/>
            <person name="Martin J."/>
            <person name="Mayer C."/>
            <person name="Parker M."/>
            <person name="Quesneville H."/>
            <person name="Raymond J."/>
            <person name="Uhlig C."/>
            <person name="Valentin K.U."/>
            <person name="Worden A.Z."/>
            <person name="Armbrust E.V."/>
            <person name="Bowler C."/>
            <person name="Green B."/>
            <person name="Moulton V."/>
            <person name="Van Oosterhout C."/>
            <person name="Grigoriev I."/>
        </authorList>
    </citation>
    <scope>NUCLEOTIDE SEQUENCE [LARGE SCALE GENOMIC DNA]</scope>
    <source>
        <strain evidence="2 3">CCMP1102</strain>
    </source>
</reference>